<comment type="caution">
    <text evidence="8">The sequence shown here is derived from an EMBL/GenBank/DDBJ whole genome shotgun (WGS) entry which is preliminary data.</text>
</comment>
<dbReference type="EMBL" id="JAANYQ010000004">
    <property type="protein sequence ID" value="KAF4124781.1"/>
    <property type="molecule type" value="Genomic_DNA"/>
</dbReference>
<dbReference type="AlphaFoldDB" id="A0A9P4YZS6"/>
<dbReference type="Proteomes" id="UP000749293">
    <property type="component" value="Unassembled WGS sequence"/>
</dbReference>
<evidence type="ECO:0000256" key="5">
    <source>
        <dbReference type="ARBA" id="ARBA00023136"/>
    </source>
</evidence>
<evidence type="ECO:0000256" key="7">
    <source>
        <dbReference type="SAM" id="MobiDB-lite"/>
    </source>
</evidence>
<dbReference type="PANTHER" id="PTHR11266">
    <property type="entry name" value="PEROXISOMAL MEMBRANE PROTEIN 2, PXMP2 MPV17"/>
    <property type="match status" value="1"/>
</dbReference>
<comment type="similarity">
    <text evidence="2 6">Belongs to the peroxisomal membrane protein PXMP2/4 family.</text>
</comment>
<keyword evidence="5" id="KW-0472">Membrane</keyword>
<sequence>MSPPIVETTLQAALLSVVSNVAAQYIQSNRQGAGLEIDWVPVFQFVLFAMFSTPPNYLWQDWLETTFPSYPDEKSSSSSGEDKKKEEESGGDKTKKGKKKTTNSEAKTEPKLSVVNTGIKLILDQTAGALFNALLFSTFHRSMREALVDAPRETSIIKALGFWNSPGAIDFGRVDWGGVWETSLAELWPTLVAGWKMWPAVSLINFTMVRTVEARNLVGGLAGIAWGTYMSLMVAE</sequence>
<keyword evidence="4" id="KW-1133">Transmembrane helix</keyword>
<gene>
    <name evidence="8" type="ORF">GMORB2_5447</name>
</gene>
<evidence type="ECO:0000256" key="2">
    <source>
        <dbReference type="ARBA" id="ARBA00006824"/>
    </source>
</evidence>
<name>A0A9P4YZS6_9HYPO</name>
<keyword evidence="9" id="KW-1185">Reference proteome</keyword>
<dbReference type="InterPro" id="IPR007248">
    <property type="entry name" value="Mpv17_PMP22"/>
</dbReference>
<accession>A0A9P4YZS6</accession>
<dbReference type="GeneID" id="55971675"/>
<evidence type="ECO:0000313" key="9">
    <source>
        <dbReference type="Proteomes" id="UP000749293"/>
    </source>
</evidence>
<evidence type="ECO:0000256" key="3">
    <source>
        <dbReference type="ARBA" id="ARBA00022692"/>
    </source>
</evidence>
<evidence type="ECO:0000256" key="1">
    <source>
        <dbReference type="ARBA" id="ARBA00004141"/>
    </source>
</evidence>
<feature type="compositionally biased region" description="Basic and acidic residues" evidence="7">
    <location>
        <begin position="71"/>
        <end position="94"/>
    </location>
</feature>
<organism evidence="8 9">
    <name type="scientific">Geosmithia morbida</name>
    <dbReference type="NCBI Taxonomy" id="1094350"/>
    <lineage>
        <taxon>Eukaryota</taxon>
        <taxon>Fungi</taxon>
        <taxon>Dikarya</taxon>
        <taxon>Ascomycota</taxon>
        <taxon>Pezizomycotina</taxon>
        <taxon>Sordariomycetes</taxon>
        <taxon>Hypocreomycetidae</taxon>
        <taxon>Hypocreales</taxon>
        <taxon>Bionectriaceae</taxon>
        <taxon>Geosmithia</taxon>
    </lineage>
</organism>
<reference evidence="8" key="1">
    <citation type="submission" date="2020-03" db="EMBL/GenBank/DDBJ databases">
        <title>Site-based positive gene gene selection in Geosmithia morbida across the United States reveals a broad range of putative effectors and factors for local host and environmental adapation.</title>
        <authorList>
            <person name="Onufrak A."/>
            <person name="Murdoch R.W."/>
            <person name="Gazis R."/>
            <person name="Huff M."/>
            <person name="Staton M."/>
            <person name="Klingeman W."/>
            <person name="Hadziabdic D."/>
        </authorList>
    </citation>
    <scope>NUCLEOTIDE SEQUENCE</scope>
    <source>
        <strain evidence="8">1262</strain>
    </source>
</reference>
<dbReference type="OrthoDB" id="10267969at2759"/>
<feature type="region of interest" description="Disordered" evidence="7">
    <location>
        <begin position="70"/>
        <end position="108"/>
    </location>
</feature>
<comment type="subcellular location">
    <subcellularLocation>
        <location evidence="1">Membrane</location>
        <topology evidence="1">Multi-pass membrane protein</topology>
    </subcellularLocation>
</comment>
<protein>
    <submittedName>
        <fullName evidence="8">Mpv17 / PMP22 family</fullName>
    </submittedName>
</protein>
<keyword evidence="3" id="KW-0812">Transmembrane</keyword>
<dbReference type="Pfam" id="PF04117">
    <property type="entry name" value="Mpv17_PMP22"/>
    <property type="match status" value="1"/>
</dbReference>
<evidence type="ECO:0000256" key="4">
    <source>
        <dbReference type="ARBA" id="ARBA00022989"/>
    </source>
</evidence>
<evidence type="ECO:0000313" key="8">
    <source>
        <dbReference type="EMBL" id="KAF4124781.1"/>
    </source>
</evidence>
<proteinExistence type="inferred from homology"/>
<dbReference type="GO" id="GO:0005778">
    <property type="term" value="C:peroxisomal membrane"/>
    <property type="evidence" value="ECO:0007669"/>
    <property type="project" value="TreeGrafter"/>
</dbReference>
<dbReference type="PANTHER" id="PTHR11266:SF80">
    <property type="entry name" value="PEROXISOMAL MEMBRANE PROTEIN 2"/>
    <property type="match status" value="1"/>
</dbReference>
<evidence type="ECO:0000256" key="6">
    <source>
        <dbReference type="RuleBase" id="RU363053"/>
    </source>
</evidence>
<dbReference type="RefSeq" id="XP_035323433.1">
    <property type="nucleotide sequence ID" value="XM_035467421.1"/>
</dbReference>